<reference evidence="1 2" key="1">
    <citation type="submission" date="2015-09" db="EMBL/GenBank/DDBJ databases">
        <authorList>
            <person name="Jackson K.R."/>
            <person name="Lunt B.L."/>
            <person name="Fisher J.N.B."/>
            <person name="Gardner A.V."/>
            <person name="Bailey M.E."/>
            <person name="Deus L.M."/>
            <person name="Earl A.S."/>
            <person name="Gibby P.D."/>
            <person name="Hartmann K.A."/>
            <person name="Liu J.E."/>
            <person name="Manci A.M."/>
            <person name="Nielsen D.A."/>
            <person name="Solomon M.B."/>
            <person name="Breakwell D.P."/>
            <person name="Burnett S.H."/>
            <person name="Grose J.H."/>
        </authorList>
    </citation>
    <scope>NUCLEOTIDE SEQUENCE [LARGE SCALE GENOMIC DNA]</scope>
    <source>
        <strain evidence="1 2">CECT 7799</strain>
    </source>
</reference>
<protein>
    <submittedName>
        <fullName evidence="1">Uncharacterized protein</fullName>
    </submittedName>
</protein>
<dbReference type="AlphaFoldDB" id="A0A0M7BAK1"/>
<gene>
    <name evidence="1" type="ORF">JSE7799_02545</name>
</gene>
<dbReference type="Proteomes" id="UP000049455">
    <property type="component" value="Unassembled WGS sequence"/>
</dbReference>
<accession>A0A0M7BAK1</accession>
<sequence length="95" mass="10524">MLKTETVEMEVLRIAADLDARTVVAAYEMLAKSLENRKKSGKLSRIEFDASETPPSPLSLQLLVSATRTVPRERLDIGTRATAVLANLELLKENQ</sequence>
<evidence type="ECO:0000313" key="2">
    <source>
        <dbReference type="Proteomes" id="UP000049455"/>
    </source>
</evidence>
<dbReference type="STRING" id="313367.JSE7799_02545"/>
<evidence type="ECO:0000313" key="1">
    <source>
        <dbReference type="EMBL" id="CUH39817.1"/>
    </source>
</evidence>
<dbReference type="EMBL" id="CYPR01000165">
    <property type="protein sequence ID" value="CUH39817.1"/>
    <property type="molecule type" value="Genomic_DNA"/>
</dbReference>
<organism evidence="1 2">
    <name type="scientific">Jannaschia seosinensis</name>
    <dbReference type="NCBI Taxonomy" id="313367"/>
    <lineage>
        <taxon>Bacteria</taxon>
        <taxon>Pseudomonadati</taxon>
        <taxon>Pseudomonadota</taxon>
        <taxon>Alphaproteobacteria</taxon>
        <taxon>Rhodobacterales</taxon>
        <taxon>Roseobacteraceae</taxon>
        <taxon>Jannaschia</taxon>
    </lineage>
</organism>
<name>A0A0M7BAK1_9RHOB</name>
<keyword evidence="2" id="KW-1185">Reference proteome</keyword>
<dbReference type="RefSeq" id="WP_055663964.1">
    <property type="nucleotide sequence ID" value="NZ_CYPR01000165.1"/>
</dbReference>
<proteinExistence type="predicted"/>